<reference evidence="1 2" key="2">
    <citation type="journal article" date="2018" name="New Phytol.">
        <title>High intraspecific genome diversity in the model arbuscular mycorrhizal symbiont Rhizophagus irregularis.</title>
        <authorList>
            <person name="Chen E.C.H."/>
            <person name="Morin E."/>
            <person name="Beaudet D."/>
            <person name="Noel J."/>
            <person name="Yildirir G."/>
            <person name="Ndikumana S."/>
            <person name="Charron P."/>
            <person name="St-Onge C."/>
            <person name="Giorgi J."/>
            <person name="Kruger M."/>
            <person name="Marton T."/>
            <person name="Ropars J."/>
            <person name="Grigoriev I.V."/>
            <person name="Hainaut M."/>
            <person name="Henrissat B."/>
            <person name="Roux C."/>
            <person name="Martin F."/>
            <person name="Corradi N."/>
        </authorList>
    </citation>
    <scope>NUCLEOTIDE SEQUENCE [LARGE SCALE GENOMIC DNA]</scope>
    <source>
        <strain evidence="1 2">DAOM 197198</strain>
    </source>
</reference>
<dbReference type="VEuPathDB" id="FungiDB:RhiirFUN_022537"/>
<evidence type="ECO:0000313" key="1">
    <source>
        <dbReference type="EMBL" id="POG80412.1"/>
    </source>
</evidence>
<accession>A0A2P4QS24</accession>
<comment type="caution">
    <text evidence="1">The sequence shown here is derived from an EMBL/GenBank/DDBJ whole genome shotgun (WGS) entry which is preliminary data.</text>
</comment>
<gene>
    <name evidence="1" type="ORF">GLOIN_2v1764533</name>
</gene>
<dbReference type="AlphaFoldDB" id="A0A2P4QS24"/>
<proteinExistence type="predicted"/>
<dbReference type="EMBL" id="AUPC02000018">
    <property type="protein sequence ID" value="POG80412.1"/>
    <property type="molecule type" value="Genomic_DNA"/>
</dbReference>
<organism evidence="1 2">
    <name type="scientific">Rhizophagus irregularis (strain DAOM 181602 / DAOM 197198 / MUCL 43194)</name>
    <name type="common">Arbuscular mycorrhizal fungus</name>
    <name type="synonym">Glomus intraradices</name>
    <dbReference type="NCBI Taxonomy" id="747089"/>
    <lineage>
        <taxon>Eukaryota</taxon>
        <taxon>Fungi</taxon>
        <taxon>Fungi incertae sedis</taxon>
        <taxon>Mucoromycota</taxon>
        <taxon>Glomeromycotina</taxon>
        <taxon>Glomeromycetes</taxon>
        <taxon>Glomerales</taxon>
        <taxon>Glomeraceae</taxon>
        <taxon>Rhizophagus</taxon>
    </lineage>
</organism>
<evidence type="ECO:0000313" key="2">
    <source>
        <dbReference type="Proteomes" id="UP000018888"/>
    </source>
</evidence>
<name>A0A2P4QS24_RHIID</name>
<dbReference type="Proteomes" id="UP000018888">
    <property type="component" value="Unassembled WGS sequence"/>
</dbReference>
<protein>
    <submittedName>
        <fullName evidence="1">Uncharacterized protein</fullName>
    </submittedName>
</protein>
<sequence>MFTPYEYINLDEFDEPLNFDPFTAETNLDAEDDTESEIAVFTRDTKIKDVRYSLVPIEYPETSEEEVAYIYHIENWEDPKAVFRDIQYSLCDDSGSFSNVGCPFFGKDMDDPENKKWIQVKKAIKHCGDIKTYQLAGPNILKALHTKVNFETNPFICEDDYNNTSENRITRILTQTEFIGCDKWKPNEKGHISLQIKAGIDINLLKSLFANQRKILDQKDDTNCNMLHPTGCHKKYYVEFKILTPLNLQRFPFVILISKGIYTHLSPPLSKTPICIKSELRKLIENSKEQLIDITA</sequence>
<keyword evidence="2" id="KW-1185">Reference proteome</keyword>
<reference evidence="1 2" key="1">
    <citation type="journal article" date="2013" name="Proc. Natl. Acad. Sci. U.S.A.">
        <title>Genome of an arbuscular mycorrhizal fungus provides insight into the oldest plant symbiosis.</title>
        <authorList>
            <person name="Tisserant E."/>
            <person name="Malbreil M."/>
            <person name="Kuo A."/>
            <person name="Kohler A."/>
            <person name="Symeonidi A."/>
            <person name="Balestrini R."/>
            <person name="Charron P."/>
            <person name="Duensing N."/>
            <person name="Frei Dit Frey N."/>
            <person name="Gianinazzi-Pearson V."/>
            <person name="Gilbert L.B."/>
            <person name="Handa Y."/>
            <person name="Herr J.R."/>
            <person name="Hijri M."/>
            <person name="Koul R."/>
            <person name="Kawaguchi M."/>
            <person name="Krajinski F."/>
            <person name="Lammers P.J."/>
            <person name="Masclaux F.G."/>
            <person name="Murat C."/>
            <person name="Morin E."/>
            <person name="Ndikumana S."/>
            <person name="Pagni M."/>
            <person name="Petitpierre D."/>
            <person name="Requena N."/>
            <person name="Rosikiewicz P."/>
            <person name="Riley R."/>
            <person name="Saito K."/>
            <person name="San Clemente H."/>
            <person name="Shapiro H."/>
            <person name="van Tuinen D."/>
            <person name="Becard G."/>
            <person name="Bonfante P."/>
            <person name="Paszkowski U."/>
            <person name="Shachar-Hill Y.Y."/>
            <person name="Tuskan G.A."/>
            <person name="Young P.W."/>
            <person name="Sanders I.R."/>
            <person name="Henrissat B."/>
            <person name="Rensing S.A."/>
            <person name="Grigoriev I.V."/>
            <person name="Corradi N."/>
            <person name="Roux C."/>
            <person name="Martin F."/>
        </authorList>
    </citation>
    <scope>NUCLEOTIDE SEQUENCE [LARGE SCALE GENOMIC DNA]</scope>
    <source>
        <strain evidence="1 2">DAOM 197198</strain>
    </source>
</reference>